<evidence type="ECO:0000313" key="2">
    <source>
        <dbReference type="Proteomes" id="UP000007800"/>
    </source>
</evidence>
<dbReference type="EMBL" id="GG674604">
    <property type="protein sequence ID" value="EER14004.1"/>
    <property type="molecule type" value="Genomic_DNA"/>
</dbReference>
<reference evidence="1 2" key="1">
    <citation type="submission" date="2008-07" db="EMBL/GenBank/DDBJ databases">
        <authorList>
            <person name="El-Sayed N."/>
            <person name="Caler E."/>
            <person name="Inman J."/>
            <person name="Amedeo P."/>
            <person name="Hass B."/>
            <person name="Wortman J."/>
        </authorList>
    </citation>
    <scope>NUCLEOTIDE SEQUENCE [LARGE SCALE GENOMIC DNA]</scope>
    <source>
        <strain evidence="2">ATCC 50983 / TXsc</strain>
    </source>
</reference>
<organism evidence="2">
    <name type="scientific">Perkinsus marinus (strain ATCC 50983 / TXsc)</name>
    <dbReference type="NCBI Taxonomy" id="423536"/>
    <lineage>
        <taxon>Eukaryota</taxon>
        <taxon>Sar</taxon>
        <taxon>Alveolata</taxon>
        <taxon>Perkinsozoa</taxon>
        <taxon>Perkinsea</taxon>
        <taxon>Perkinsida</taxon>
        <taxon>Perkinsidae</taxon>
        <taxon>Perkinsus</taxon>
    </lineage>
</organism>
<dbReference type="Proteomes" id="UP000007800">
    <property type="component" value="Unassembled WGS sequence"/>
</dbReference>
<proteinExistence type="predicted"/>
<dbReference type="InParanoid" id="C5KNI9"/>
<evidence type="ECO:0000313" key="1">
    <source>
        <dbReference type="EMBL" id="EER14004.1"/>
    </source>
</evidence>
<dbReference type="AlphaFoldDB" id="C5KNI9"/>
<name>C5KNI9_PERM5</name>
<accession>C5KNI9</accession>
<keyword evidence="2" id="KW-1185">Reference proteome</keyword>
<dbReference type="GeneID" id="9059796"/>
<dbReference type="RefSeq" id="XP_002782209.1">
    <property type="nucleotide sequence ID" value="XM_002782163.1"/>
</dbReference>
<gene>
    <name evidence="1" type="ORF">Pmar_PMAR022537</name>
</gene>
<sequence length="99" mass="10561">MPEVNSTPCGTLVLSKLELEGSGIGGRSRLEHNVRGISAELFESSAVTPKTAESGLRTFPAIKTSSPSEGVLKELELEMLRAVRADDALRVRKILAGRA</sequence>
<protein>
    <submittedName>
        <fullName evidence="1">Uncharacterized protein</fullName>
    </submittedName>
</protein>